<reference evidence="6 7" key="1">
    <citation type="submission" date="2024-09" db="EMBL/GenBank/DDBJ databases">
        <authorList>
            <person name="Sun Q."/>
            <person name="Mori K."/>
        </authorList>
    </citation>
    <scope>NUCLEOTIDE SEQUENCE [LARGE SCALE GENOMIC DNA]</scope>
    <source>
        <strain evidence="6 7">ATCC 51285</strain>
    </source>
</reference>
<name>A0ABV5ZDR5_9GAMM</name>
<comment type="catalytic activity">
    <reaction evidence="5">
        <text>(2R)-3-phosphoglycerate + GTP + H(+) = 3-[(R)-glyceryl]-diphospho-5'-guanosine + diphosphate</text>
        <dbReference type="Rhea" id="RHEA:63440"/>
        <dbReference type="ChEBI" id="CHEBI:15378"/>
        <dbReference type="ChEBI" id="CHEBI:33019"/>
        <dbReference type="ChEBI" id="CHEBI:37565"/>
        <dbReference type="ChEBI" id="CHEBI:58272"/>
        <dbReference type="ChEBI" id="CHEBI:147306"/>
        <dbReference type="EC" id="2.7.7.106"/>
    </reaction>
</comment>
<dbReference type="HAMAP" id="MF_02114">
    <property type="entry name" value="CofC"/>
    <property type="match status" value="1"/>
</dbReference>
<accession>A0ABV5ZDR5</accession>
<evidence type="ECO:0000313" key="7">
    <source>
        <dbReference type="Proteomes" id="UP001589628"/>
    </source>
</evidence>
<dbReference type="InterPro" id="IPR029044">
    <property type="entry name" value="Nucleotide-diphossugar_trans"/>
</dbReference>
<evidence type="ECO:0000256" key="1">
    <source>
        <dbReference type="ARBA" id="ARBA00022679"/>
    </source>
</evidence>
<dbReference type="RefSeq" id="WP_051527877.1">
    <property type="nucleotide sequence ID" value="NZ_JBHLZN010000004.1"/>
</dbReference>
<organism evidence="6 7">
    <name type="scientific">Balneatrix alpica</name>
    <dbReference type="NCBI Taxonomy" id="75684"/>
    <lineage>
        <taxon>Bacteria</taxon>
        <taxon>Pseudomonadati</taxon>
        <taxon>Pseudomonadota</taxon>
        <taxon>Gammaproteobacteria</taxon>
        <taxon>Oceanospirillales</taxon>
        <taxon>Balneatrichaceae</taxon>
        <taxon>Balneatrix</taxon>
    </lineage>
</organism>
<proteinExistence type="inferred from homology"/>
<dbReference type="SUPFAM" id="SSF53448">
    <property type="entry name" value="Nucleotide-diphospho-sugar transferases"/>
    <property type="match status" value="1"/>
</dbReference>
<dbReference type="InterPro" id="IPR002835">
    <property type="entry name" value="CofC"/>
</dbReference>
<evidence type="ECO:0000313" key="6">
    <source>
        <dbReference type="EMBL" id="MFB9887396.1"/>
    </source>
</evidence>
<comment type="pathway">
    <text evidence="5">Cofactor biosynthesis; coenzyme F420 biosynthesis.</text>
</comment>
<dbReference type="EMBL" id="JBHLZN010000004">
    <property type="protein sequence ID" value="MFB9887396.1"/>
    <property type="molecule type" value="Genomic_DNA"/>
</dbReference>
<dbReference type="GO" id="GO:0043814">
    <property type="term" value="F:phospholactate guanylyltransferase activity"/>
    <property type="evidence" value="ECO:0007669"/>
    <property type="project" value="UniProtKB-EC"/>
</dbReference>
<comment type="caution">
    <text evidence="6">The sequence shown here is derived from an EMBL/GenBank/DDBJ whole genome shotgun (WGS) entry which is preliminary data.</text>
</comment>
<dbReference type="PANTHER" id="PTHR40392:SF1">
    <property type="entry name" value="2-PHOSPHO-L-LACTATE GUANYLYLTRANSFERASE"/>
    <property type="match status" value="1"/>
</dbReference>
<sequence>MQTLIVIPMKDPSQAKQRLEGYLSADERAELALTLFEQTLAFLGCHLPQYPVLVVTASTSISERAQRYGAQVLQQSGNHGLNQAAASAAQWAKEQGYQAQLLLPADIAQLDKDELQHLLSQAGCQVVLAPAHDLGTNALLTSPPDVLPFCFGPGSSLLHRQQAEQRGLRFVQLELPHLAEDLDTPADLQQLAAARHASTAREWLSCLTQ</sequence>
<keyword evidence="4 5" id="KW-0342">GTP-binding</keyword>
<keyword evidence="3 5" id="KW-0547">Nucleotide-binding</keyword>
<dbReference type="Pfam" id="PF01983">
    <property type="entry name" value="CofC"/>
    <property type="match status" value="1"/>
</dbReference>
<dbReference type="Proteomes" id="UP001589628">
    <property type="component" value="Unassembled WGS sequence"/>
</dbReference>
<protein>
    <recommendedName>
        <fullName evidence="5">3-phospho-D-glycerate guanylyltransferase</fullName>
        <shortName evidence="5">3PG guanylyltransferase</shortName>
        <ecNumber evidence="5">2.7.7.106</ecNumber>
    </recommendedName>
</protein>
<comment type="function">
    <text evidence="5">Guanylyltransferase that catalyzes the activation of (2R)-3-phosphoglycerate (3PG) as 3-[(R)-glyceryl]-diphospho-5'-guanosine, via the condensation of 3PG with GTP. It is involved in the biosynthesis of a derivative of the hydride carrier cofactor coenzyme F420, 3PG-F420.</text>
</comment>
<dbReference type="EC" id="2.7.7.106" evidence="5"/>
<evidence type="ECO:0000256" key="5">
    <source>
        <dbReference type="HAMAP-Rule" id="MF_02114"/>
    </source>
</evidence>
<evidence type="ECO:0000256" key="4">
    <source>
        <dbReference type="ARBA" id="ARBA00023134"/>
    </source>
</evidence>
<evidence type="ECO:0000256" key="3">
    <source>
        <dbReference type="ARBA" id="ARBA00022741"/>
    </source>
</evidence>
<keyword evidence="1 5" id="KW-0808">Transferase</keyword>
<dbReference type="PANTHER" id="PTHR40392">
    <property type="entry name" value="2-PHOSPHO-L-LACTATE GUANYLYLTRANSFERASE"/>
    <property type="match status" value="1"/>
</dbReference>
<evidence type="ECO:0000256" key="2">
    <source>
        <dbReference type="ARBA" id="ARBA00022695"/>
    </source>
</evidence>
<gene>
    <name evidence="6" type="primary">cofC</name>
    <name evidence="5" type="synonym">fbiD</name>
    <name evidence="6" type="ORF">ACFFLH_13325</name>
</gene>
<dbReference type="NCBIfam" id="TIGR03552">
    <property type="entry name" value="F420_cofC"/>
    <property type="match status" value="1"/>
</dbReference>
<dbReference type="Gene3D" id="3.90.550.10">
    <property type="entry name" value="Spore Coat Polysaccharide Biosynthesis Protein SpsA, Chain A"/>
    <property type="match status" value="1"/>
</dbReference>
<keyword evidence="7" id="KW-1185">Reference proteome</keyword>
<keyword evidence="2 5" id="KW-0548">Nucleotidyltransferase</keyword>
<comment type="similarity">
    <text evidence="5">Belongs to the CofC family.</text>
</comment>